<protein>
    <submittedName>
        <fullName evidence="2">Uncharacterized protein</fullName>
    </submittedName>
</protein>
<evidence type="ECO:0000256" key="1">
    <source>
        <dbReference type="SAM" id="Phobius"/>
    </source>
</evidence>
<organism evidence="2 3">
    <name type="scientific">Cephalotus follicularis</name>
    <name type="common">Albany pitcher plant</name>
    <dbReference type="NCBI Taxonomy" id="3775"/>
    <lineage>
        <taxon>Eukaryota</taxon>
        <taxon>Viridiplantae</taxon>
        <taxon>Streptophyta</taxon>
        <taxon>Embryophyta</taxon>
        <taxon>Tracheophyta</taxon>
        <taxon>Spermatophyta</taxon>
        <taxon>Magnoliopsida</taxon>
        <taxon>eudicotyledons</taxon>
        <taxon>Gunneridae</taxon>
        <taxon>Pentapetalae</taxon>
        <taxon>rosids</taxon>
        <taxon>fabids</taxon>
        <taxon>Oxalidales</taxon>
        <taxon>Cephalotaceae</taxon>
        <taxon>Cephalotus</taxon>
    </lineage>
</organism>
<dbReference type="EMBL" id="BDDD01000005">
    <property type="protein sequence ID" value="GAV56739.1"/>
    <property type="molecule type" value="Genomic_DNA"/>
</dbReference>
<feature type="transmembrane region" description="Helical" evidence="1">
    <location>
        <begin position="50"/>
        <end position="68"/>
    </location>
</feature>
<accession>A0A1Q3ALW3</accession>
<dbReference type="Proteomes" id="UP000187406">
    <property type="component" value="Unassembled WGS sequence"/>
</dbReference>
<dbReference type="AlphaFoldDB" id="A0A1Q3ALW3"/>
<evidence type="ECO:0000313" key="2">
    <source>
        <dbReference type="EMBL" id="GAV56739.1"/>
    </source>
</evidence>
<reference evidence="3" key="1">
    <citation type="submission" date="2016-04" db="EMBL/GenBank/DDBJ databases">
        <title>Cephalotus genome sequencing.</title>
        <authorList>
            <person name="Fukushima K."/>
            <person name="Hasebe M."/>
            <person name="Fang X."/>
        </authorList>
    </citation>
    <scope>NUCLEOTIDE SEQUENCE [LARGE SCALE GENOMIC DNA]</scope>
    <source>
        <strain evidence="3">cv. St1</strain>
    </source>
</reference>
<evidence type="ECO:0000313" key="3">
    <source>
        <dbReference type="Proteomes" id="UP000187406"/>
    </source>
</evidence>
<dbReference type="InParanoid" id="A0A1Q3ALW3"/>
<keyword evidence="1" id="KW-0472">Membrane</keyword>
<comment type="caution">
    <text evidence="2">The sequence shown here is derived from an EMBL/GenBank/DDBJ whole genome shotgun (WGS) entry which is preliminary data.</text>
</comment>
<feature type="transmembrane region" description="Helical" evidence="1">
    <location>
        <begin position="74"/>
        <end position="104"/>
    </location>
</feature>
<keyword evidence="3" id="KW-1185">Reference proteome</keyword>
<keyword evidence="1" id="KW-1133">Transmembrane helix</keyword>
<name>A0A1Q3ALW3_CEPFO</name>
<gene>
    <name evidence="2" type="ORF">CFOL_v3_00281</name>
</gene>
<keyword evidence="1" id="KW-0812">Transmembrane</keyword>
<sequence>MEEIFNYSQDLCVCSSLMCSGHVIGDYNLCQFPSQTSPHKLFVKMPQPSWFSIHPLTHYMFTLIAYSISKPQSFWWLFLFGWTVGVWISCNGLITPCCFCMILYNNL</sequence>
<proteinExistence type="predicted"/>